<organism evidence="2 3">
    <name type="scientific">Diversispora eburnea</name>
    <dbReference type="NCBI Taxonomy" id="1213867"/>
    <lineage>
        <taxon>Eukaryota</taxon>
        <taxon>Fungi</taxon>
        <taxon>Fungi incertae sedis</taxon>
        <taxon>Mucoromycota</taxon>
        <taxon>Glomeromycotina</taxon>
        <taxon>Glomeromycetes</taxon>
        <taxon>Diversisporales</taxon>
        <taxon>Diversisporaceae</taxon>
        <taxon>Diversispora</taxon>
    </lineage>
</organism>
<dbReference type="OrthoDB" id="122279at2759"/>
<reference evidence="2" key="1">
    <citation type="submission" date="2021-06" db="EMBL/GenBank/DDBJ databases">
        <authorList>
            <person name="Kallberg Y."/>
            <person name="Tangrot J."/>
            <person name="Rosling A."/>
        </authorList>
    </citation>
    <scope>NUCLEOTIDE SEQUENCE</scope>
    <source>
        <strain evidence="2">AZ414A</strain>
    </source>
</reference>
<dbReference type="PROSITE" id="PS50011">
    <property type="entry name" value="PROTEIN_KINASE_DOM"/>
    <property type="match status" value="1"/>
</dbReference>
<dbReference type="GO" id="GO:0004672">
    <property type="term" value="F:protein kinase activity"/>
    <property type="evidence" value="ECO:0007669"/>
    <property type="project" value="InterPro"/>
</dbReference>
<evidence type="ECO:0000259" key="1">
    <source>
        <dbReference type="PROSITE" id="PS50011"/>
    </source>
</evidence>
<name>A0A9N9GXG4_9GLOM</name>
<feature type="domain" description="Protein kinase" evidence="1">
    <location>
        <begin position="1"/>
        <end position="179"/>
    </location>
</feature>
<dbReference type="InterPro" id="IPR000719">
    <property type="entry name" value="Prot_kinase_dom"/>
</dbReference>
<keyword evidence="3" id="KW-1185">Reference proteome</keyword>
<feature type="non-terminal residue" evidence="2">
    <location>
        <position position="179"/>
    </location>
</feature>
<proteinExistence type="predicted"/>
<dbReference type="AlphaFoldDB" id="A0A9N9GXG4"/>
<dbReference type="InterPro" id="IPR011009">
    <property type="entry name" value="Kinase-like_dom_sf"/>
</dbReference>
<accession>A0A9N9GXG4</accession>
<dbReference type="Proteomes" id="UP000789706">
    <property type="component" value="Unassembled WGS sequence"/>
</dbReference>
<protein>
    <submittedName>
        <fullName evidence="2">8153_t:CDS:1</fullName>
    </submittedName>
</protein>
<gene>
    <name evidence="2" type="ORF">DEBURN_LOCUS11183</name>
</gene>
<sequence length="179" mass="20560">GNQLKTNLKKHESSLSSSISHPQTCYISRKKEMVHCTAGHSSNNIIMSIKIDSRYSDGGYGSVYLAILKNGLKWYWNFNRHNWEYSYVDIKLALKEINNSRHDLSGFLKEFLVHRDLHSGNILIKYYKYYEYYSNSYGASITDLGLIADENQEKAIKSQKQVSSLSSSKSHPLSCYISQ</sequence>
<dbReference type="EMBL" id="CAJVPK010005086">
    <property type="protein sequence ID" value="CAG8641745.1"/>
    <property type="molecule type" value="Genomic_DNA"/>
</dbReference>
<dbReference type="SUPFAM" id="SSF56112">
    <property type="entry name" value="Protein kinase-like (PK-like)"/>
    <property type="match status" value="1"/>
</dbReference>
<feature type="non-terminal residue" evidence="2">
    <location>
        <position position="1"/>
    </location>
</feature>
<evidence type="ECO:0000313" key="3">
    <source>
        <dbReference type="Proteomes" id="UP000789706"/>
    </source>
</evidence>
<comment type="caution">
    <text evidence="2">The sequence shown here is derived from an EMBL/GenBank/DDBJ whole genome shotgun (WGS) entry which is preliminary data.</text>
</comment>
<dbReference type="GO" id="GO:0005524">
    <property type="term" value="F:ATP binding"/>
    <property type="evidence" value="ECO:0007669"/>
    <property type="project" value="InterPro"/>
</dbReference>
<evidence type="ECO:0000313" key="2">
    <source>
        <dbReference type="EMBL" id="CAG8641745.1"/>
    </source>
</evidence>